<organism evidence="6 7">
    <name type="scientific">Microlunatus ginsengisoli</name>
    <dbReference type="NCBI Taxonomy" id="363863"/>
    <lineage>
        <taxon>Bacteria</taxon>
        <taxon>Bacillati</taxon>
        <taxon>Actinomycetota</taxon>
        <taxon>Actinomycetes</taxon>
        <taxon>Propionibacteriales</taxon>
        <taxon>Propionibacteriaceae</taxon>
        <taxon>Microlunatus</taxon>
    </lineage>
</organism>
<protein>
    <recommendedName>
        <fullName evidence="5">Protein kinase domain-containing protein</fullName>
    </recommendedName>
</protein>
<keyword evidence="3" id="KW-0418">Kinase</keyword>
<keyword evidence="2" id="KW-0547">Nucleotide-binding</keyword>
<evidence type="ECO:0000256" key="2">
    <source>
        <dbReference type="ARBA" id="ARBA00022741"/>
    </source>
</evidence>
<evidence type="ECO:0000256" key="1">
    <source>
        <dbReference type="ARBA" id="ARBA00022679"/>
    </source>
</evidence>
<sequence>MVAPTNLPAGLDTGATIRNPLSKDVYLLGDRLGKGGFGTAFKASRLVDGEPTEVVCLKVTRDSGGWHGEAFLGEFLHNSPRAVRVHDAFPFIWESGRQRKRRTILFALASELMTKGTVADWCARPDEPAWPEARVRREIRLLLATVDQLHVNGVSHRDITPGNVFLGPRSTLKLGDFGIAAMARLHRGVRANAYNAAFKPPNVTAFWTPADDLYQIGLLAMTLLAGVEVVAGVKKPAVNGLTPTDLVLRDVIKTAISSNRKERFQDADEMARALKHGP</sequence>
<evidence type="ECO:0000259" key="5">
    <source>
        <dbReference type="PROSITE" id="PS50011"/>
    </source>
</evidence>
<dbReference type="SMART" id="SM00220">
    <property type="entry name" value="S_TKc"/>
    <property type="match status" value="1"/>
</dbReference>
<evidence type="ECO:0000313" key="6">
    <source>
        <dbReference type="EMBL" id="GAA3618988.1"/>
    </source>
</evidence>
<dbReference type="Proteomes" id="UP001501490">
    <property type="component" value="Unassembled WGS sequence"/>
</dbReference>
<dbReference type="Gene3D" id="1.10.510.10">
    <property type="entry name" value="Transferase(Phosphotransferase) domain 1"/>
    <property type="match status" value="1"/>
</dbReference>
<feature type="domain" description="Protein kinase" evidence="5">
    <location>
        <begin position="26"/>
        <end position="278"/>
    </location>
</feature>
<proteinExistence type="predicted"/>
<evidence type="ECO:0000256" key="3">
    <source>
        <dbReference type="ARBA" id="ARBA00022777"/>
    </source>
</evidence>
<dbReference type="RefSeq" id="WP_344804272.1">
    <property type="nucleotide sequence ID" value="NZ_BAABAB010000015.1"/>
</dbReference>
<dbReference type="InterPro" id="IPR050339">
    <property type="entry name" value="CC_SR_Kinase"/>
</dbReference>
<name>A0ABP6ZWU7_9ACTN</name>
<comment type="caution">
    <text evidence="6">The sequence shown here is derived from an EMBL/GenBank/DDBJ whole genome shotgun (WGS) entry which is preliminary data.</text>
</comment>
<evidence type="ECO:0000313" key="7">
    <source>
        <dbReference type="Proteomes" id="UP001501490"/>
    </source>
</evidence>
<dbReference type="SUPFAM" id="SSF56112">
    <property type="entry name" value="Protein kinase-like (PK-like)"/>
    <property type="match status" value="1"/>
</dbReference>
<keyword evidence="4" id="KW-0067">ATP-binding</keyword>
<dbReference type="PROSITE" id="PS00109">
    <property type="entry name" value="PROTEIN_KINASE_TYR"/>
    <property type="match status" value="1"/>
</dbReference>
<dbReference type="InterPro" id="IPR011009">
    <property type="entry name" value="Kinase-like_dom_sf"/>
</dbReference>
<keyword evidence="7" id="KW-1185">Reference proteome</keyword>
<dbReference type="EMBL" id="BAABAB010000015">
    <property type="protein sequence ID" value="GAA3618988.1"/>
    <property type="molecule type" value="Genomic_DNA"/>
</dbReference>
<dbReference type="PANTHER" id="PTHR11042">
    <property type="entry name" value="EUKARYOTIC TRANSLATION INITIATION FACTOR 2-ALPHA KINASE EIF2-ALPHA KINASE -RELATED"/>
    <property type="match status" value="1"/>
</dbReference>
<dbReference type="InterPro" id="IPR000719">
    <property type="entry name" value="Prot_kinase_dom"/>
</dbReference>
<accession>A0ABP6ZWU7</accession>
<evidence type="ECO:0000256" key="4">
    <source>
        <dbReference type="ARBA" id="ARBA00022840"/>
    </source>
</evidence>
<keyword evidence="1" id="KW-0808">Transferase</keyword>
<gene>
    <name evidence="6" type="ORF">GCM10022236_21580</name>
</gene>
<reference evidence="7" key="1">
    <citation type="journal article" date="2019" name="Int. J. Syst. Evol. Microbiol.">
        <title>The Global Catalogue of Microorganisms (GCM) 10K type strain sequencing project: providing services to taxonomists for standard genome sequencing and annotation.</title>
        <authorList>
            <consortium name="The Broad Institute Genomics Platform"/>
            <consortium name="The Broad Institute Genome Sequencing Center for Infectious Disease"/>
            <person name="Wu L."/>
            <person name="Ma J."/>
        </authorList>
    </citation>
    <scope>NUCLEOTIDE SEQUENCE [LARGE SCALE GENOMIC DNA]</scope>
    <source>
        <strain evidence="7">JCM 16929</strain>
    </source>
</reference>
<dbReference type="Pfam" id="PF00069">
    <property type="entry name" value="Pkinase"/>
    <property type="match status" value="1"/>
</dbReference>
<dbReference type="InterPro" id="IPR008266">
    <property type="entry name" value="Tyr_kinase_AS"/>
</dbReference>
<dbReference type="PROSITE" id="PS50011">
    <property type="entry name" value="PROTEIN_KINASE_DOM"/>
    <property type="match status" value="1"/>
</dbReference>